<evidence type="ECO:0000256" key="13">
    <source>
        <dbReference type="SAM" id="MobiDB-lite"/>
    </source>
</evidence>
<dbReference type="InterPro" id="IPR013087">
    <property type="entry name" value="Znf_C2H2_type"/>
</dbReference>
<dbReference type="PROSITE" id="PS00028">
    <property type="entry name" value="ZINC_FINGER_C2H2_1"/>
    <property type="match status" value="2"/>
</dbReference>
<evidence type="ECO:0000256" key="10">
    <source>
        <dbReference type="ARBA" id="ARBA00023242"/>
    </source>
</evidence>
<dbReference type="SMART" id="SM00355">
    <property type="entry name" value="ZnF_C2H2"/>
    <property type="match status" value="3"/>
</dbReference>
<name>A0A8S1BVZ1_9INSE</name>
<dbReference type="Gene3D" id="3.30.160.60">
    <property type="entry name" value="Classic Zinc Finger"/>
    <property type="match status" value="2"/>
</dbReference>
<keyword evidence="9" id="KW-0804">Transcription</keyword>
<evidence type="ECO:0000256" key="2">
    <source>
        <dbReference type="ARBA" id="ARBA00022491"/>
    </source>
</evidence>
<dbReference type="InterPro" id="IPR036236">
    <property type="entry name" value="Znf_C2H2_sf"/>
</dbReference>
<evidence type="ECO:0000259" key="14">
    <source>
        <dbReference type="PROSITE" id="PS50157"/>
    </source>
</evidence>
<keyword evidence="10" id="KW-0539">Nucleus</keyword>
<dbReference type="GO" id="GO:0006325">
    <property type="term" value="P:chromatin organization"/>
    <property type="evidence" value="ECO:0007669"/>
    <property type="project" value="UniProtKB-KW"/>
</dbReference>
<keyword evidence="6" id="KW-0862">Zinc</keyword>
<feature type="compositionally biased region" description="Polar residues" evidence="13">
    <location>
        <begin position="210"/>
        <end position="219"/>
    </location>
</feature>
<feature type="compositionally biased region" description="Basic residues" evidence="13">
    <location>
        <begin position="663"/>
        <end position="681"/>
    </location>
</feature>
<sequence length="681" mass="75879">MAEAEPREVLDTTRLASEKAAIAEKNRPRRASYMKQMGKETAGPRGPCNPVSFLASQGLVFDADRVAADETRDIEEDPLDNGEPKKRCCDRYDSSESSDSGVVVLSSTDCSSCSSSGCSGHSDITEPGSPYSSPGPCPAPGSPDEFLQGSEESEDAPSPKSDPRPPDPDADWAYDDEDGNNLRKRSYPWKGMQIANLTPKQMRVEDELDNNNANPSPQSTRKKQWPVAGKLDAKGQIKITEFFKTQVKAKSSFKKEIDVKVFPAQVKDLLLDSKQQLPSLKIKSSIEEEEEEEDWSKNTASYVKSRPSFFKDERPKEQEALKHEAKLEECITVATEEPAAVVPEETISSTQLDMAIEMCRGASTNNVITNGDSLELENKTESATVAPLSPILSQPKVIRFPVRKLTNEKSQAEAETVRCCWKDCQVELTCGSKLLEHLQSQHVHTQTNGESFVCMWVGCKVYDKTSCSRSWLERHVLTHGGSKPFRCIVDGCGQRFSTQTILQRHINSHFSAVSNGSNGNGTRKSTDGTSSKLFKRNGKKLRLRRQPWSARMFDYMDGGKMEGVTHRLMLFSQQQMDNISNGEQLRQLESGRNLALRAEIKGSRTELDGTRKVLVHWHPENVLPDEWLEESEYQATKVVPMSSLPSEGASVLHHSLLPANNKVTRRPRKAQTRNRSNHLCS</sequence>
<evidence type="ECO:0000256" key="3">
    <source>
        <dbReference type="ARBA" id="ARBA00022723"/>
    </source>
</evidence>
<proteinExistence type="inferred from homology"/>
<feature type="region of interest" description="Disordered" evidence="13">
    <location>
        <begin position="660"/>
        <end position="681"/>
    </location>
</feature>
<dbReference type="GO" id="GO:0008270">
    <property type="term" value="F:zinc ion binding"/>
    <property type="evidence" value="ECO:0007669"/>
    <property type="project" value="UniProtKB-KW"/>
</dbReference>
<comment type="subcellular location">
    <subcellularLocation>
        <location evidence="1">Nucleus</location>
    </subcellularLocation>
</comment>
<evidence type="ECO:0000313" key="16">
    <source>
        <dbReference type="Proteomes" id="UP000494165"/>
    </source>
</evidence>
<evidence type="ECO:0000256" key="11">
    <source>
        <dbReference type="ARBA" id="ARBA00037930"/>
    </source>
</evidence>
<evidence type="ECO:0000256" key="5">
    <source>
        <dbReference type="ARBA" id="ARBA00022771"/>
    </source>
</evidence>
<keyword evidence="8" id="KW-0805">Transcription regulation</keyword>
<feature type="region of interest" description="Disordered" evidence="13">
    <location>
        <begin position="69"/>
        <end position="228"/>
    </location>
</feature>
<evidence type="ECO:0000256" key="4">
    <source>
        <dbReference type="ARBA" id="ARBA00022737"/>
    </source>
</evidence>
<dbReference type="Pfam" id="PF26014">
    <property type="entry name" value="SH3_AEBP2_C"/>
    <property type="match status" value="1"/>
</dbReference>
<dbReference type="GO" id="GO:0006357">
    <property type="term" value="P:regulation of transcription by RNA polymerase II"/>
    <property type="evidence" value="ECO:0007669"/>
    <property type="project" value="TreeGrafter"/>
</dbReference>
<protein>
    <recommendedName>
        <fullName evidence="14">C2H2-type domain-containing protein</fullName>
    </recommendedName>
</protein>
<comment type="caution">
    <text evidence="15">The sequence shown here is derived from an EMBL/GenBank/DDBJ whole genome shotgun (WGS) entry which is preliminary data.</text>
</comment>
<evidence type="ECO:0000256" key="1">
    <source>
        <dbReference type="ARBA" id="ARBA00004123"/>
    </source>
</evidence>
<feature type="compositionally biased region" description="Acidic residues" evidence="13">
    <location>
        <begin position="168"/>
        <end position="179"/>
    </location>
</feature>
<keyword evidence="3" id="KW-0479">Metal-binding</keyword>
<dbReference type="Proteomes" id="UP000494165">
    <property type="component" value="Unassembled WGS sequence"/>
</dbReference>
<keyword evidence="16" id="KW-1185">Reference proteome</keyword>
<evidence type="ECO:0000256" key="6">
    <source>
        <dbReference type="ARBA" id="ARBA00022833"/>
    </source>
</evidence>
<dbReference type="OrthoDB" id="9984614at2759"/>
<evidence type="ECO:0000256" key="9">
    <source>
        <dbReference type="ARBA" id="ARBA00023163"/>
    </source>
</evidence>
<feature type="compositionally biased region" description="Low complexity" evidence="13">
    <location>
        <begin position="95"/>
        <end position="132"/>
    </location>
</feature>
<feature type="region of interest" description="Disordered" evidence="13">
    <location>
        <begin position="512"/>
        <end position="532"/>
    </location>
</feature>
<dbReference type="GO" id="GO:0035098">
    <property type="term" value="C:ESC/E(Z) complex"/>
    <property type="evidence" value="ECO:0007669"/>
    <property type="project" value="TreeGrafter"/>
</dbReference>
<dbReference type="PROSITE" id="PS50157">
    <property type="entry name" value="ZINC_FINGER_C2H2_2"/>
    <property type="match status" value="1"/>
</dbReference>
<evidence type="ECO:0000256" key="8">
    <source>
        <dbReference type="ARBA" id="ARBA00023015"/>
    </source>
</evidence>
<keyword evidence="5 12" id="KW-0863">Zinc-finger</keyword>
<feature type="compositionally biased region" description="Basic and acidic residues" evidence="13">
    <location>
        <begin position="1"/>
        <end position="11"/>
    </location>
</feature>
<dbReference type="SUPFAM" id="SSF57667">
    <property type="entry name" value="beta-beta-alpha zinc fingers"/>
    <property type="match status" value="1"/>
</dbReference>
<comment type="similarity">
    <text evidence="11">Belongs to the AEBP2/jing C2H2-type zinc-finger family.</text>
</comment>
<evidence type="ECO:0000313" key="15">
    <source>
        <dbReference type="EMBL" id="CAB3359146.1"/>
    </source>
</evidence>
<dbReference type="PANTHER" id="PTHR46541">
    <property type="entry name" value="ZINC FINGER PROTEIN AEBP2"/>
    <property type="match status" value="1"/>
</dbReference>
<keyword evidence="7" id="KW-0156">Chromatin regulator</keyword>
<evidence type="ECO:0000256" key="12">
    <source>
        <dbReference type="PROSITE-ProRule" id="PRU00042"/>
    </source>
</evidence>
<dbReference type="EMBL" id="CADEPI010000001">
    <property type="protein sequence ID" value="CAB3359146.1"/>
    <property type="molecule type" value="Genomic_DNA"/>
</dbReference>
<reference evidence="15 16" key="1">
    <citation type="submission" date="2020-04" db="EMBL/GenBank/DDBJ databases">
        <authorList>
            <person name="Alioto T."/>
            <person name="Alioto T."/>
            <person name="Gomez Garrido J."/>
        </authorList>
    </citation>
    <scope>NUCLEOTIDE SEQUENCE [LARGE SCALE GENOMIC DNA]</scope>
</reference>
<feature type="region of interest" description="Disordered" evidence="13">
    <location>
        <begin position="1"/>
        <end position="49"/>
    </location>
</feature>
<dbReference type="AlphaFoldDB" id="A0A8S1BVZ1"/>
<accession>A0A8S1BVZ1</accession>
<dbReference type="InterPro" id="IPR052130">
    <property type="entry name" value="AEBP2/jing_C2H2-ZnF"/>
</dbReference>
<dbReference type="InterPro" id="IPR059034">
    <property type="entry name" value="SH3_AEBP2_C"/>
</dbReference>
<feature type="domain" description="C2H2-type" evidence="14">
    <location>
        <begin position="485"/>
        <end position="514"/>
    </location>
</feature>
<gene>
    <name evidence="15" type="ORF">CLODIP_2_CD05392</name>
</gene>
<feature type="compositionally biased region" description="Basic and acidic residues" evidence="13">
    <location>
        <begin position="82"/>
        <end position="94"/>
    </location>
</feature>
<dbReference type="PANTHER" id="PTHR46541:SF1">
    <property type="entry name" value="ZINC FINGER PROTEIN AEBP2"/>
    <property type="match status" value="1"/>
</dbReference>
<organism evidence="15 16">
    <name type="scientific">Cloeon dipterum</name>
    <dbReference type="NCBI Taxonomy" id="197152"/>
    <lineage>
        <taxon>Eukaryota</taxon>
        <taxon>Metazoa</taxon>
        <taxon>Ecdysozoa</taxon>
        <taxon>Arthropoda</taxon>
        <taxon>Hexapoda</taxon>
        <taxon>Insecta</taxon>
        <taxon>Pterygota</taxon>
        <taxon>Palaeoptera</taxon>
        <taxon>Ephemeroptera</taxon>
        <taxon>Pisciforma</taxon>
        <taxon>Baetidae</taxon>
        <taxon>Cloeon</taxon>
    </lineage>
</organism>
<keyword evidence="2" id="KW-0678">Repressor</keyword>
<keyword evidence="4" id="KW-0677">Repeat</keyword>
<evidence type="ECO:0000256" key="7">
    <source>
        <dbReference type="ARBA" id="ARBA00022853"/>
    </source>
</evidence>